<dbReference type="Proteomes" id="UP000195024">
    <property type="component" value="Unassembled WGS sequence"/>
</dbReference>
<protein>
    <submittedName>
        <fullName evidence="1">Uncharacterized protein</fullName>
    </submittedName>
</protein>
<gene>
    <name evidence="1" type="ORF">A5802_002060</name>
</gene>
<evidence type="ECO:0000313" key="2">
    <source>
        <dbReference type="Proteomes" id="UP000195024"/>
    </source>
</evidence>
<dbReference type="EMBL" id="NGMS01000001">
    <property type="protein sequence ID" value="OTP28320.1"/>
    <property type="molecule type" value="Genomic_DNA"/>
</dbReference>
<dbReference type="AlphaFoldDB" id="A0A242L3D2"/>
<evidence type="ECO:0000313" key="1">
    <source>
        <dbReference type="EMBL" id="OTP28320.1"/>
    </source>
</evidence>
<name>A0A242L3D2_ENTMU</name>
<reference evidence="1 2" key="1">
    <citation type="submission" date="2017-05" db="EMBL/GenBank/DDBJ databases">
        <title>The Genome Sequence of Enterococcus mundtii 6B1_DIV0119.</title>
        <authorList>
            <consortium name="The Broad Institute Genomics Platform"/>
            <consortium name="The Broad Institute Genomic Center for Infectious Diseases"/>
            <person name="Earl A."/>
            <person name="Manson A."/>
            <person name="Schwartman J."/>
            <person name="Gilmore M."/>
            <person name="Abouelleil A."/>
            <person name="Cao P."/>
            <person name="Chapman S."/>
            <person name="Cusick C."/>
            <person name="Shea T."/>
            <person name="Young S."/>
            <person name="Neafsey D."/>
            <person name="Nusbaum C."/>
            <person name="Birren B."/>
        </authorList>
    </citation>
    <scope>NUCLEOTIDE SEQUENCE [LARGE SCALE GENOMIC DNA]</scope>
    <source>
        <strain evidence="1 2">6B1_DIV0119</strain>
    </source>
</reference>
<proteinExistence type="predicted"/>
<dbReference type="RefSeq" id="WP_086335111.1">
    <property type="nucleotide sequence ID" value="NZ_JAQLKJ010000015.1"/>
</dbReference>
<sequence length="331" mass="37721">MKKILFFVGVFGIVTLGDAVSAQEINLMSEREREIANKVVNSVDFYDKVSISFREKYGNLSDREYQVQAKMDFSKGILDEEFVEVFENKGIGEQKAIIYDKSKNKNLVDVNFKENDYFVSQYTVDTDRANKGKSIESRLTKNGLGETVLNQRDSVLPLSMSADAVFSQFYGAQLFSLYNHWEIIRTEKLLGRDVVFLEGEYPEEFGSKVNAQTFKAWIDEATGIILKLEGFADSIMTNYLIVDTIDFDSEVTIRNIEEIKKDNLDEYKFPIEKQYSGDGTLISVKKPNLAEQPLIDLFVLDNDHLTGQGTVTNEGFNWISNASIFYGKKDM</sequence>
<organism evidence="1 2">
    <name type="scientific">Enterococcus mundtii</name>
    <dbReference type="NCBI Taxonomy" id="53346"/>
    <lineage>
        <taxon>Bacteria</taxon>
        <taxon>Bacillati</taxon>
        <taxon>Bacillota</taxon>
        <taxon>Bacilli</taxon>
        <taxon>Lactobacillales</taxon>
        <taxon>Enterococcaceae</taxon>
        <taxon>Enterococcus</taxon>
    </lineage>
</organism>
<accession>A0A242L3D2</accession>
<comment type="caution">
    <text evidence="1">The sequence shown here is derived from an EMBL/GenBank/DDBJ whole genome shotgun (WGS) entry which is preliminary data.</text>
</comment>